<dbReference type="PROSITE" id="PS50110">
    <property type="entry name" value="RESPONSE_REGULATORY"/>
    <property type="match status" value="1"/>
</dbReference>
<dbReference type="InterPro" id="IPR000792">
    <property type="entry name" value="Tscrpt_reg_LuxR_C"/>
</dbReference>
<dbReference type="Gene3D" id="3.40.50.2300">
    <property type="match status" value="1"/>
</dbReference>
<dbReference type="InterPro" id="IPR011006">
    <property type="entry name" value="CheY-like_superfamily"/>
</dbReference>
<dbReference type="SMART" id="SM00421">
    <property type="entry name" value="HTH_LUXR"/>
    <property type="match status" value="1"/>
</dbReference>
<comment type="caution">
    <text evidence="8">The sequence shown here is derived from an EMBL/GenBank/DDBJ whole genome shotgun (WGS) entry which is preliminary data.</text>
</comment>
<dbReference type="PANTHER" id="PTHR44688:SF16">
    <property type="entry name" value="DNA-BINDING TRANSCRIPTIONAL ACTIVATOR DEVR_DOSR"/>
    <property type="match status" value="1"/>
</dbReference>
<dbReference type="RefSeq" id="WP_184278952.1">
    <property type="nucleotide sequence ID" value="NZ_JACHLJ010000001.1"/>
</dbReference>
<evidence type="ECO:0000256" key="1">
    <source>
        <dbReference type="ARBA" id="ARBA00023015"/>
    </source>
</evidence>
<dbReference type="Proteomes" id="UP000556201">
    <property type="component" value="Unassembled WGS sequence"/>
</dbReference>
<protein>
    <submittedName>
        <fullName evidence="8">Two-component system response regulator FixJ</fullName>
    </submittedName>
</protein>
<evidence type="ECO:0000256" key="3">
    <source>
        <dbReference type="ARBA" id="ARBA00023163"/>
    </source>
</evidence>
<organism evidence="8 9">
    <name type="scientific">Brevundimonas vesicularis</name>
    <name type="common">Pseudomonas vesicularis</name>
    <dbReference type="NCBI Taxonomy" id="41276"/>
    <lineage>
        <taxon>Bacteria</taxon>
        <taxon>Pseudomonadati</taxon>
        <taxon>Pseudomonadota</taxon>
        <taxon>Alphaproteobacteria</taxon>
        <taxon>Caulobacterales</taxon>
        <taxon>Caulobacteraceae</taxon>
        <taxon>Brevundimonas</taxon>
    </lineage>
</organism>
<feature type="modified residue" description="4-aspartylphosphate" evidence="4">
    <location>
        <position position="57"/>
    </location>
</feature>
<dbReference type="InterPro" id="IPR001789">
    <property type="entry name" value="Sig_transdc_resp-reg_receiver"/>
</dbReference>
<evidence type="ECO:0000313" key="9">
    <source>
        <dbReference type="Proteomes" id="UP000556201"/>
    </source>
</evidence>
<keyword evidence="4" id="KW-0597">Phosphoprotein</keyword>
<keyword evidence="2" id="KW-0238">DNA-binding</keyword>
<dbReference type="PANTHER" id="PTHR44688">
    <property type="entry name" value="DNA-BINDING TRANSCRIPTIONAL ACTIVATOR DEVR_DOSR"/>
    <property type="match status" value="1"/>
</dbReference>
<dbReference type="Pfam" id="PF00072">
    <property type="entry name" value="Response_reg"/>
    <property type="match status" value="1"/>
</dbReference>
<feature type="domain" description="HTH luxR-type" evidence="6">
    <location>
        <begin position="137"/>
        <end position="201"/>
    </location>
</feature>
<dbReference type="PROSITE" id="PS50043">
    <property type="entry name" value="HTH_LUXR_2"/>
    <property type="match status" value="1"/>
</dbReference>
<keyword evidence="5" id="KW-0175">Coiled coil</keyword>
<dbReference type="SMART" id="SM00448">
    <property type="entry name" value="REC"/>
    <property type="match status" value="1"/>
</dbReference>
<sequence length="207" mass="22307">MTQPRLDVLVVVDDDPAVHNVIRLAMGERGSSVLSYYDSSAFIEDLANIPPAVVLLDLVMPGRDGLSVQKEIVRSGLPLSVVFLSGAGQLPDAVEAMRHGAVDFLGKPFRRDALYAALARAETNLAQLATERDRRNRLQVLSRLSPREVEVLQAIAAGLQTKTIAYQLDISCRTVEMHRGNITTKLGAPLTGALLLAQEAGLLKTAA</sequence>
<dbReference type="GO" id="GO:0003677">
    <property type="term" value="F:DNA binding"/>
    <property type="evidence" value="ECO:0007669"/>
    <property type="project" value="UniProtKB-KW"/>
</dbReference>
<evidence type="ECO:0000256" key="2">
    <source>
        <dbReference type="ARBA" id="ARBA00023125"/>
    </source>
</evidence>
<dbReference type="GO" id="GO:0006355">
    <property type="term" value="P:regulation of DNA-templated transcription"/>
    <property type="evidence" value="ECO:0007669"/>
    <property type="project" value="InterPro"/>
</dbReference>
<evidence type="ECO:0000259" key="7">
    <source>
        <dbReference type="PROSITE" id="PS50110"/>
    </source>
</evidence>
<keyword evidence="1" id="KW-0805">Transcription regulation</keyword>
<feature type="coiled-coil region" evidence="5">
    <location>
        <begin position="111"/>
        <end position="138"/>
    </location>
</feature>
<name>A0A7W9FU22_BREVE</name>
<dbReference type="Gene3D" id="1.10.10.10">
    <property type="entry name" value="Winged helix-like DNA-binding domain superfamily/Winged helix DNA-binding domain"/>
    <property type="match status" value="1"/>
</dbReference>
<evidence type="ECO:0000313" key="8">
    <source>
        <dbReference type="EMBL" id="MBB5771528.1"/>
    </source>
</evidence>
<dbReference type="CDD" id="cd06170">
    <property type="entry name" value="LuxR_C_like"/>
    <property type="match status" value="1"/>
</dbReference>
<dbReference type="PRINTS" id="PR00038">
    <property type="entry name" value="HTHLUXR"/>
</dbReference>
<reference evidence="8 9" key="1">
    <citation type="submission" date="2020-08" db="EMBL/GenBank/DDBJ databases">
        <title>Functional genomics of gut bacteria from endangered species of beetles.</title>
        <authorList>
            <person name="Carlos-Shanley C."/>
        </authorList>
    </citation>
    <scope>NUCLEOTIDE SEQUENCE [LARGE SCALE GENOMIC DNA]</scope>
    <source>
        <strain evidence="8 9">S00192</strain>
    </source>
</reference>
<proteinExistence type="predicted"/>
<evidence type="ECO:0000259" key="6">
    <source>
        <dbReference type="PROSITE" id="PS50043"/>
    </source>
</evidence>
<dbReference type="InterPro" id="IPR036388">
    <property type="entry name" value="WH-like_DNA-bd_sf"/>
</dbReference>
<dbReference type="EMBL" id="JACHLJ010000001">
    <property type="protein sequence ID" value="MBB5771528.1"/>
    <property type="molecule type" value="Genomic_DNA"/>
</dbReference>
<feature type="domain" description="Response regulatory" evidence="7">
    <location>
        <begin position="8"/>
        <end position="122"/>
    </location>
</feature>
<gene>
    <name evidence="8" type="ORF">HNP47_001497</name>
</gene>
<dbReference type="SUPFAM" id="SSF52172">
    <property type="entry name" value="CheY-like"/>
    <property type="match status" value="1"/>
</dbReference>
<evidence type="ECO:0000256" key="4">
    <source>
        <dbReference type="PROSITE-ProRule" id="PRU00169"/>
    </source>
</evidence>
<dbReference type="GO" id="GO:0000160">
    <property type="term" value="P:phosphorelay signal transduction system"/>
    <property type="evidence" value="ECO:0007669"/>
    <property type="project" value="InterPro"/>
</dbReference>
<dbReference type="AlphaFoldDB" id="A0A7W9FU22"/>
<evidence type="ECO:0000256" key="5">
    <source>
        <dbReference type="SAM" id="Coils"/>
    </source>
</evidence>
<accession>A0A7W9FU22</accession>
<dbReference type="Pfam" id="PF00196">
    <property type="entry name" value="GerE"/>
    <property type="match status" value="1"/>
</dbReference>
<dbReference type="PROSITE" id="PS00622">
    <property type="entry name" value="HTH_LUXR_1"/>
    <property type="match status" value="1"/>
</dbReference>
<keyword evidence="3" id="KW-0804">Transcription</keyword>